<sequence>ASIKKNTSYEEYRRCHNQRRTDSAHGIPVASPASRMEALRVQTGRCVARRVGPSGDPRPSALHKPEDETMGGRVTQRRPELTAIAGNESCNSVQGR</sequence>
<feature type="non-terminal residue" evidence="1">
    <location>
        <position position="1"/>
    </location>
</feature>
<keyword evidence="2" id="KW-1185">Reference proteome</keyword>
<organism evidence="1 2">
    <name type="scientific">Ixodes persulcatus</name>
    <name type="common">Taiga tick</name>
    <dbReference type="NCBI Taxonomy" id="34615"/>
    <lineage>
        <taxon>Eukaryota</taxon>
        <taxon>Metazoa</taxon>
        <taxon>Ecdysozoa</taxon>
        <taxon>Arthropoda</taxon>
        <taxon>Chelicerata</taxon>
        <taxon>Arachnida</taxon>
        <taxon>Acari</taxon>
        <taxon>Parasitiformes</taxon>
        <taxon>Ixodida</taxon>
        <taxon>Ixodoidea</taxon>
        <taxon>Ixodidae</taxon>
        <taxon>Ixodinae</taxon>
        <taxon>Ixodes</taxon>
    </lineage>
</organism>
<comment type="caution">
    <text evidence="1">The sequence shown here is derived from an EMBL/GenBank/DDBJ whole genome shotgun (WGS) entry which is preliminary data.</text>
</comment>
<feature type="non-terminal residue" evidence="1">
    <location>
        <position position="96"/>
    </location>
</feature>
<evidence type="ECO:0000313" key="1">
    <source>
        <dbReference type="EMBL" id="KAG0418917.1"/>
    </source>
</evidence>
<name>A0AC60PFL7_IXOPE</name>
<reference evidence="1 2" key="1">
    <citation type="journal article" date="2020" name="Cell">
        <title>Large-Scale Comparative Analyses of Tick Genomes Elucidate Their Genetic Diversity and Vector Capacities.</title>
        <authorList>
            <consortium name="Tick Genome and Microbiome Consortium (TIGMIC)"/>
            <person name="Jia N."/>
            <person name="Wang J."/>
            <person name="Shi W."/>
            <person name="Du L."/>
            <person name="Sun Y."/>
            <person name="Zhan W."/>
            <person name="Jiang J.F."/>
            <person name="Wang Q."/>
            <person name="Zhang B."/>
            <person name="Ji P."/>
            <person name="Bell-Sakyi L."/>
            <person name="Cui X.M."/>
            <person name="Yuan T.T."/>
            <person name="Jiang B.G."/>
            <person name="Yang W.F."/>
            <person name="Lam T.T."/>
            <person name="Chang Q.C."/>
            <person name="Ding S.J."/>
            <person name="Wang X.J."/>
            <person name="Zhu J.G."/>
            <person name="Ruan X.D."/>
            <person name="Zhao L."/>
            <person name="Wei J.T."/>
            <person name="Ye R.Z."/>
            <person name="Que T.C."/>
            <person name="Du C.H."/>
            <person name="Zhou Y.H."/>
            <person name="Cheng J.X."/>
            <person name="Dai P.F."/>
            <person name="Guo W.B."/>
            <person name="Han X.H."/>
            <person name="Huang E.J."/>
            <person name="Li L.F."/>
            <person name="Wei W."/>
            <person name="Gao Y.C."/>
            <person name="Liu J.Z."/>
            <person name="Shao H.Z."/>
            <person name="Wang X."/>
            <person name="Wang C.C."/>
            <person name="Yang T.C."/>
            <person name="Huo Q.B."/>
            <person name="Li W."/>
            <person name="Chen H.Y."/>
            <person name="Chen S.E."/>
            <person name="Zhou L.G."/>
            <person name="Ni X.B."/>
            <person name="Tian J.H."/>
            <person name="Sheng Y."/>
            <person name="Liu T."/>
            <person name="Pan Y.S."/>
            <person name="Xia L.Y."/>
            <person name="Li J."/>
            <person name="Zhao F."/>
            <person name="Cao W.C."/>
        </authorList>
    </citation>
    <scope>NUCLEOTIDE SEQUENCE [LARGE SCALE GENOMIC DNA]</scope>
    <source>
        <strain evidence="1">Iper-2018</strain>
    </source>
</reference>
<evidence type="ECO:0000313" key="2">
    <source>
        <dbReference type="Proteomes" id="UP000805193"/>
    </source>
</evidence>
<protein>
    <submittedName>
        <fullName evidence="1">Uncharacterized protein</fullName>
    </submittedName>
</protein>
<proteinExistence type="predicted"/>
<gene>
    <name evidence="1" type="ORF">HPB47_004491</name>
</gene>
<dbReference type="EMBL" id="JABSTQ010010689">
    <property type="protein sequence ID" value="KAG0418917.1"/>
    <property type="molecule type" value="Genomic_DNA"/>
</dbReference>
<dbReference type="Proteomes" id="UP000805193">
    <property type="component" value="Unassembled WGS sequence"/>
</dbReference>
<accession>A0AC60PFL7</accession>